<accession>M2W4C5</accession>
<sequence length="500" mass="57613">MNYLKAFLVIQNSKNCVKEWRNKLKVKDCRLYADSPDGEKIQLAFDNVYTQPEEFYKAQEFVYFTVINQLEDGNIVVWSHIKNNSQGNVFESCNNFLQFFLSQEVGNSLERLRVYGLNADEEYEEIQDCDAHALEELKERGNIFLRKIDDSQSHNVSTEPSFFSIFESLLVTIHFSNKLVSYVLFTEQIVEKNLLLYVGSRLQMEVHNLAERQVFKFIVLELDGMGTETFSVLKDFQKTLRILQETNHFISSNSPTDPKMNTLEELVSCGDSTEKENFCSQNVREEAQEEVFDVATYSESDRESECDLPLSQIEKHQIFKKMENVWNSKRQNTTDESNPLDTDQQLQTIAENSKSPITMKSSAQVLPVQERQEISQTSPGNELLDERRYNEDDIRERISELESLMNQQLRLRGNMMREVSNKASQSSVNARMQVAYIGDDALSDIRKEIRCLRERLSSMTTNESISSSLDTSKETSSSHPSISSLRVSQESSECLERASS</sequence>
<dbReference type="Gramene" id="EME30606">
    <property type="protein sequence ID" value="EME30606"/>
    <property type="gene ID" value="Gasu_20680"/>
</dbReference>
<dbReference type="KEGG" id="gsl:Gasu_20680"/>
<feature type="compositionally biased region" description="Polar residues" evidence="1">
    <location>
        <begin position="351"/>
        <end position="364"/>
    </location>
</feature>
<feature type="compositionally biased region" description="Polar residues" evidence="1">
    <location>
        <begin position="479"/>
        <end position="493"/>
    </location>
</feature>
<dbReference type="AlphaFoldDB" id="M2W4C5"/>
<gene>
    <name evidence="2" type="ORF">Gasu_20680</name>
</gene>
<dbReference type="RefSeq" id="XP_005707126.1">
    <property type="nucleotide sequence ID" value="XM_005707069.1"/>
</dbReference>
<keyword evidence="3" id="KW-1185">Reference proteome</keyword>
<evidence type="ECO:0000256" key="1">
    <source>
        <dbReference type="SAM" id="MobiDB-lite"/>
    </source>
</evidence>
<feature type="compositionally biased region" description="Low complexity" evidence="1">
    <location>
        <begin position="460"/>
        <end position="478"/>
    </location>
</feature>
<proteinExistence type="predicted"/>
<dbReference type="EMBL" id="KB454498">
    <property type="protein sequence ID" value="EME30606.1"/>
    <property type="molecule type" value="Genomic_DNA"/>
</dbReference>
<evidence type="ECO:0000313" key="3">
    <source>
        <dbReference type="Proteomes" id="UP000030680"/>
    </source>
</evidence>
<protein>
    <submittedName>
        <fullName evidence="2">Uncharacterized protein</fullName>
    </submittedName>
</protein>
<feature type="region of interest" description="Disordered" evidence="1">
    <location>
        <begin position="460"/>
        <end position="500"/>
    </location>
</feature>
<dbReference type="Proteomes" id="UP000030680">
    <property type="component" value="Unassembled WGS sequence"/>
</dbReference>
<dbReference type="OrthoDB" id="10410055at2759"/>
<organism evidence="2 3">
    <name type="scientific">Galdieria sulphuraria</name>
    <name type="common">Red alga</name>
    <dbReference type="NCBI Taxonomy" id="130081"/>
    <lineage>
        <taxon>Eukaryota</taxon>
        <taxon>Rhodophyta</taxon>
        <taxon>Bangiophyceae</taxon>
        <taxon>Galdieriales</taxon>
        <taxon>Galdieriaceae</taxon>
        <taxon>Galdieria</taxon>
    </lineage>
</organism>
<feature type="region of interest" description="Disordered" evidence="1">
    <location>
        <begin position="351"/>
        <end position="389"/>
    </location>
</feature>
<name>M2W4C5_GALSU</name>
<evidence type="ECO:0000313" key="2">
    <source>
        <dbReference type="EMBL" id="EME30606.1"/>
    </source>
</evidence>
<dbReference type="GeneID" id="17089326"/>
<reference evidence="3" key="1">
    <citation type="journal article" date="2013" name="Science">
        <title>Gene transfer from bacteria and archaea facilitated evolution of an extremophilic eukaryote.</title>
        <authorList>
            <person name="Schonknecht G."/>
            <person name="Chen W.H."/>
            <person name="Ternes C.M."/>
            <person name="Barbier G.G."/>
            <person name="Shrestha R.P."/>
            <person name="Stanke M."/>
            <person name="Brautigam A."/>
            <person name="Baker B.J."/>
            <person name="Banfield J.F."/>
            <person name="Garavito R.M."/>
            <person name="Carr K."/>
            <person name="Wilkerson C."/>
            <person name="Rensing S.A."/>
            <person name="Gagneul D."/>
            <person name="Dickenson N.E."/>
            <person name="Oesterhelt C."/>
            <person name="Lercher M.J."/>
            <person name="Weber A.P."/>
        </authorList>
    </citation>
    <scope>NUCLEOTIDE SEQUENCE [LARGE SCALE GENOMIC DNA]</scope>
    <source>
        <strain evidence="3">074W</strain>
    </source>
</reference>